<dbReference type="Proteomes" id="UP000006063">
    <property type="component" value="Chromosome"/>
</dbReference>
<evidence type="ECO:0000256" key="6">
    <source>
        <dbReference type="ARBA" id="ARBA00023235"/>
    </source>
</evidence>
<dbReference type="eggNOG" id="COG3569">
    <property type="taxonomic scope" value="Bacteria"/>
</dbReference>
<gene>
    <name evidence="10" type="ORF">A458_09700</name>
</gene>
<dbReference type="RefSeq" id="WP_014820152.1">
    <property type="nucleotide sequence ID" value="NC_018028.1"/>
</dbReference>
<dbReference type="Pfam" id="PF01028">
    <property type="entry name" value="Topoisom_I"/>
    <property type="match status" value="1"/>
</dbReference>
<dbReference type="InterPro" id="IPR049331">
    <property type="entry name" value="Top1B_N_bact"/>
</dbReference>
<comment type="catalytic activity">
    <reaction evidence="1">
        <text>ATP-independent breakage of single-stranded DNA, followed by passage and rejoining.</text>
        <dbReference type="EC" id="5.6.2.1"/>
    </reaction>
</comment>
<dbReference type="Gene3D" id="3.30.66.10">
    <property type="entry name" value="DNA topoisomerase I domain"/>
    <property type="match status" value="1"/>
</dbReference>
<dbReference type="InterPro" id="IPR014711">
    <property type="entry name" value="TopoI_cat_a-hlx-sub_euk"/>
</dbReference>
<feature type="region of interest" description="Disordered" evidence="7">
    <location>
        <begin position="1"/>
        <end position="25"/>
    </location>
</feature>
<evidence type="ECO:0000256" key="7">
    <source>
        <dbReference type="SAM" id="MobiDB-lite"/>
    </source>
</evidence>
<keyword evidence="6 10" id="KW-0413">Isomerase</keyword>
<dbReference type="GO" id="GO:0003917">
    <property type="term" value="F:DNA topoisomerase type I (single strand cut, ATP-independent) activity"/>
    <property type="evidence" value="ECO:0007669"/>
    <property type="project" value="UniProtKB-EC"/>
</dbReference>
<dbReference type="Pfam" id="PF21338">
    <property type="entry name" value="Top1B_N_bact"/>
    <property type="match status" value="1"/>
</dbReference>
<evidence type="ECO:0000256" key="5">
    <source>
        <dbReference type="ARBA" id="ARBA00023125"/>
    </source>
</evidence>
<protein>
    <recommendedName>
        <fullName evidence="3">DNA topoisomerase</fullName>
        <ecNumber evidence="3">5.6.2.1</ecNumber>
    </recommendedName>
</protein>
<dbReference type="InterPro" id="IPR001631">
    <property type="entry name" value="TopoI"/>
</dbReference>
<dbReference type="Gene3D" id="3.90.15.10">
    <property type="entry name" value="Topoisomerase I, Chain A, domain 3"/>
    <property type="match status" value="1"/>
</dbReference>
<dbReference type="EC" id="5.6.2.1" evidence="3"/>
<name>I4CSX7_STUST</name>
<dbReference type="InterPro" id="IPR011010">
    <property type="entry name" value="DNA_brk_join_enz"/>
</dbReference>
<dbReference type="SUPFAM" id="SSF55869">
    <property type="entry name" value="DNA topoisomerase I domain"/>
    <property type="match status" value="1"/>
</dbReference>
<accession>I4CSX7</accession>
<organism evidence="10 11">
    <name type="scientific">Stutzerimonas stutzeri CCUG 29243</name>
    <dbReference type="NCBI Taxonomy" id="1196835"/>
    <lineage>
        <taxon>Bacteria</taxon>
        <taxon>Pseudomonadati</taxon>
        <taxon>Pseudomonadota</taxon>
        <taxon>Gammaproteobacteria</taxon>
        <taxon>Pseudomonadales</taxon>
        <taxon>Pseudomonadaceae</taxon>
        <taxon>Stutzerimonas</taxon>
    </lineage>
</organism>
<evidence type="ECO:0000256" key="2">
    <source>
        <dbReference type="ARBA" id="ARBA00006645"/>
    </source>
</evidence>
<evidence type="ECO:0000259" key="8">
    <source>
        <dbReference type="Pfam" id="PF01028"/>
    </source>
</evidence>
<dbReference type="GO" id="GO:0006265">
    <property type="term" value="P:DNA topological change"/>
    <property type="evidence" value="ECO:0007669"/>
    <property type="project" value="InterPro"/>
</dbReference>
<dbReference type="PROSITE" id="PS52038">
    <property type="entry name" value="TOPO_IB_2"/>
    <property type="match status" value="1"/>
</dbReference>
<dbReference type="PATRIC" id="fig|1196835.3.peg.1945"/>
<sequence length="366" mass="42116">MRNDTLMDDPVPLAEGTRPVPVDETGDTGTLLCPTLPPDLHYVDDSQPGIRRRRLRGKFVYFEPNGERIRDEEEIRRINKLAIPPAYRDVWICPDAQGHLQATGRDARGRKQYRYHTRWREIRDSDKYERMLEFGEALPELRRDLEKHLARPGMAREKVMALVVMLLESTLIRIGNSRYARDNRSYGLTTLRTRHVDVKGTSIRFHFRGKSGVEHEVTLRDRRLARLMRSCMELPGQQLFQYLDEDGQRRAVSSNDVNLYLREMTGRDFTAKDYRTWAGSALALERLRKLDASTEAVAKQNLVETVKQVASQLGNTPAVCRQCYIHPAILQAFSAGELADLRAARKRKWLSAEEVALLAFLRKAAD</sequence>
<dbReference type="KEGG" id="psc:A458_09700"/>
<keyword evidence="5" id="KW-0238">DNA-binding</keyword>
<dbReference type="SUPFAM" id="SSF56349">
    <property type="entry name" value="DNA breaking-rejoining enzymes"/>
    <property type="match status" value="1"/>
</dbReference>
<dbReference type="GO" id="GO:0003677">
    <property type="term" value="F:DNA binding"/>
    <property type="evidence" value="ECO:0007669"/>
    <property type="project" value="UniProtKB-KW"/>
</dbReference>
<keyword evidence="4" id="KW-0799">Topoisomerase</keyword>
<dbReference type="Gene3D" id="1.10.132.120">
    <property type="match status" value="1"/>
</dbReference>
<dbReference type="CDD" id="cd00659">
    <property type="entry name" value="Topo_IB_C"/>
    <property type="match status" value="1"/>
</dbReference>
<dbReference type="AlphaFoldDB" id="I4CSX7"/>
<feature type="domain" description="DNA topoisomerase IB N-terminal" evidence="9">
    <location>
        <begin position="58"/>
        <end position="106"/>
    </location>
</feature>
<feature type="domain" description="DNA topoisomerase I catalytic core eukaryotic-type" evidence="8">
    <location>
        <begin position="119"/>
        <end position="333"/>
    </location>
</feature>
<dbReference type="EMBL" id="CP003677">
    <property type="protein sequence ID" value="AFM33184.1"/>
    <property type="molecule type" value="Genomic_DNA"/>
</dbReference>
<dbReference type="InterPro" id="IPR013500">
    <property type="entry name" value="TopoI_cat_euk"/>
</dbReference>
<dbReference type="InterPro" id="IPR035447">
    <property type="entry name" value="DNA_topo_I_N_sf"/>
</dbReference>
<evidence type="ECO:0000259" key="9">
    <source>
        <dbReference type="Pfam" id="PF21338"/>
    </source>
</evidence>
<dbReference type="PRINTS" id="PR00416">
    <property type="entry name" value="EUTPISMRASEI"/>
</dbReference>
<evidence type="ECO:0000313" key="10">
    <source>
        <dbReference type="EMBL" id="AFM33184.1"/>
    </source>
</evidence>
<evidence type="ECO:0000256" key="3">
    <source>
        <dbReference type="ARBA" id="ARBA00012891"/>
    </source>
</evidence>
<dbReference type="HOGENOM" id="CLU_046978_1_1_6"/>
<proteinExistence type="inferred from homology"/>
<evidence type="ECO:0000256" key="1">
    <source>
        <dbReference type="ARBA" id="ARBA00000213"/>
    </source>
</evidence>
<comment type="similarity">
    <text evidence="2">Belongs to the type IB topoisomerase family.</text>
</comment>
<reference evidence="10 11" key="1">
    <citation type="journal article" date="2012" name="J. Bacteriol.">
        <title>Complete Genome Sequence of the Naphthalene-Degrading Bacterium Pseudomonas stutzeri AN10 (CCUG 29243).</title>
        <authorList>
            <person name="Brunet-Galmes I."/>
            <person name="Busquets A."/>
            <person name="Pena A."/>
            <person name="Gomila M."/>
            <person name="Nogales B."/>
            <person name="Garcia-Valdes E."/>
            <person name="Lalucat J."/>
            <person name="Bennasar A."/>
            <person name="Bosch R."/>
        </authorList>
    </citation>
    <scope>NUCLEOTIDE SEQUENCE [LARGE SCALE GENOMIC DNA]</scope>
    <source>
        <strain evidence="10 11">CCUG 29243</strain>
    </source>
</reference>
<evidence type="ECO:0000313" key="11">
    <source>
        <dbReference type="Proteomes" id="UP000006063"/>
    </source>
</evidence>
<evidence type="ECO:0000256" key="4">
    <source>
        <dbReference type="ARBA" id="ARBA00023029"/>
    </source>
</evidence>